<evidence type="ECO:0000256" key="6">
    <source>
        <dbReference type="ARBA" id="ARBA00022776"/>
    </source>
</evidence>
<dbReference type="Pfam" id="PF10444">
    <property type="entry name" value="Nbl1_Borealin_N"/>
    <property type="match status" value="1"/>
</dbReference>
<comment type="subcellular location">
    <subcellularLocation>
        <location evidence="2">Chromosome</location>
        <location evidence="2">Centromere</location>
    </subcellularLocation>
    <subcellularLocation>
        <location evidence="1">Nucleus</location>
    </subcellularLocation>
</comment>
<accession>A0A8H6SIR3</accession>
<keyword evidence="13" id="KW-1185">Reference proteome</keyword>
<feature type="domain" description="Borealin N-terminal" evidence="11">
    <location>
        <begin position="41"/>
        <end position="95"/>
    </location>
</feature>
<gene>
    <name evidence="12" type="ORF">MIND_00856500</name>
</gene>
<proteinExistence type="inferred from homology"/>
<keyword evidence="6" id="KW-0498">Mitosis</keyword>
<evidence type="ECO:0000256" key="5">
    <source>
        <dbReference type="ARBA" id="ARBA00022618"/>
    </source>
</evidence>
<evidence type="ECO:0000256" key="9">
    <source>
        <dbReference type="ARBA" id="ARBA00023328"/>
    </source>
</evidence>
<dbReference type="GO" id="GO:0051301">
    <property type="term" value="P:cell division"/>
    <property type="evidence" value="ECO:0007669"/>
    <property type="project" value="UniProtKB-KW"/>
</dbReference>
<dbReference type="PANTHER" id="PTHR16040">
    <property type="entry name" value="AUSTRALIN, ISOFORM A-RELATED"/>
    <property type="match status" value="1"/>
</dbReference>
<comment type="caution">
    <text evidence="12">The sequence shown here is derived from an EMBL/GenBank/DDBJ whole genome shotgun (WGS) entry which is preliminary data.</text>
</comment>
<dbReference type="AlphaFoldDB" id="A0A8H6SIR3"/>
<dbReference type="PANTHER" id="PTHR16040:SF7">
    <property type="entry name" value="AUSTRALIN, ISOFORM A-RELATED"/>
    <property type="match status" value="1"/>
</dbReference>
<evidence type="ECO:0000259" key="11">
    <source>
        <dbReference type="Pfam" id="PF10444"/>
    </source>
</evidence>
<dbReference type="RefSeq" id="XP_037218470.1">
    <property type="nucleotide sequence ID" value="XM_037365228.1"/>
</dbReference>
<dbReference type="GO" id="GO:0005634">
    <property type="term" value="C:nucleus"/>
    <property type="evidence" value="ECO:0007669"/>
    <property type="project" value="UniProtKB-SubCell"/>
</dbReference>
<evidence type="ECO:0000256" key="3">
    <source>
        <dbReference type="ARBA" id="ARBA00009914"/>
    </source>
</evidence>
<feature type="region of interest" description="Disordered" evidence="10">
    <location>
        <begin position="267"/>
        <end position="329"/>
    </location>
</feature>
<keyword evidence="5" id="KW-0132">Cell division</keyword>
<evidence type="ECO:0000256" key="8">
    <source>
        <dbReference type="ARBA" id="ARBA00023306"/>
    </source>
</evidence>
<dbReference type="GO" id="GO:0000775">
    <property type="term" value="C:chromosome, centromeric region"/>
    <property type="evidence" value="ECO:0007669"/>
    <property type="project" value="UniProtKB-SubCell"/>
</dbReference>
<protein>
    <submittedName>
        <fullName evidence="12">Nbl1-Borealin-N domain-containing protein</fullName>
    </submittedName>
</protein>
<dbReference type="GO" id="GO:0051233">
    <property type="term" value="C:spindle midzone"/>
    <property type="evidence" value="ECO:0007669"/>
    <property type="project" value="TreeGrafter"/>
</dbReference>
<keyword evidence="4" id="KW-0158">Chromosome</keyword>
<keyword evidence="8" id="KW-0131">Cell cycle</keyword>
<evidence type="ECO:0000256" key="10">
    <source>
        <dbReference type="SAM" id="MobiDB-lite"/>
    </source>
</evidence>
<feature type="region of interest" description="Disordered" evidence="10">
    <location>
        <begin position="118"/>
        <end position="239"/>
    </location>
</feature>
<dbReference type="Proteomes" id="UP000636479">
    <property type="component" value="Unassembled WGS sequence"/>
</dbReference>
<sequence length="420" mass="46443">MSKTSQLKGVNYAVGSVRVVSRITWPISLVLTTTMFTESEKHHLTTNLNIEVQHRHTQLTSWLHDHLENFTLHQEGLVSRIPKQVRAMTLRDFQKYNGNMQNALRAVQRERLAAVGATEIDKSTRKRKWVASQETENEPPAASEKSSKTARVASPEKKKPVPPRIRVLSQTANKPRPFGSPSPQKSRAPFSTSTQSPRPMSPTKFKPTSSSSHTRVPSLATFNPAVPKTPGYPTGSLRLPRKHESMFSLNGSPIANPHDLEPVAAPTLKRTKSNITISRDPSFTQDARSRTTSQSSTTQHQSFSSSSSLDGGVALHPTHPSAPHERTKSEVKFKQFKFPQAPVAESVPITPAPRRPLHTRAQSTLPITLSTKDGHLLTFDALEASPGQLEALEGISNSAKKQAREEMRQLVRAAVDKWTV</sequence>
<keyword evidence="7" id="KW-0539">Nucleus</keyword>
<feature type="compositionally biased region" description="Polar residues" evidence="10">
    <location>
        <begin position="181"/>
        <end position="198"/>
    </location>
</feature>
<evidence type="ECO:0000256" key="2">
    <source>
        <dbReference type="ARBA" id="ARBA00004584"/>
    </source>
</evidence>
<dbReference type="InterPro" id="IPR018851">
    <property type="entry name" value="Borealin_N"/>
</dbReference>
<evidence type="ECO:0000313" key="13">
    <source>
        <dbReference type="Proteomes" id="UP000636479"/>
    </source>
</evidence>
<dbReference type="GeneID" id="59347744"/>
<dbReference type="InterPro" id="IPR018867">
    <property type="entry name" value="Cell_div_borealin"/>
</dbReference>
<evidence type="ECO:0000256" key="7">
    <source>
        <dbReference type="ARBA" id="ARBA00023242"/>
    </source>
</evidence>
<dbReference type="GO" id="GO:0032133">
    <property type="term" value="C:chromosome passenger complex"/>
    <property type="evidence" value="ECO:0007669"/>
    <property type="project" value="TreeGrafter"/>
</dbReference>
<reference evidence="12" key="1">
    <citation type="submission" date="2020-05" db="EMBL/GenBank/DDBJ databases">
        <title>Mycena genomes resolve the evolution of fungal bioluminescence.</title>
        <authorList>
            <person name="Tsai I.J."/>
        </authorList>
    </citation>
    <scope>NUCLEOTIDE SEQUENCE</scope>
    <source>
        <strain evidence="12">171206Taipei</strain>
    </source>
</reference>
<evidence type="ECO:0000313" key="12">
    <source>
        <dbReference type="EMBL" id="KAF7299082.1"/>
    </source>
</evidence>
<feature type="compositionally biased region" description="Polar residues" evidence="10">
    <location>
        <begin position="273"/>
        <end position="286"/>
    </location>
</feature>
<name>A0A8H6SIR3_9AGAR</name>
<evidence type="ECO:0000256" key="1">
    <source>
        <dbReference type="ARBA" id="ARBA00004123"/>
    </source>
</evidence>
<dbReference type="GO" id="GO:0000070">
    <property type="term" value="P:mitotic sister chromatid segregation"/>
    <property type="evidence" value="ECO:0007669"/>
    <property type="project" value="TreeGrafter"/>
</dbReference>
<evidence type="ECO:0000256" key="4">
    <source>
        <dbReference type="ARBA" id="ARBA00022454"/>
    </source>
</evidence>
<organism evidence="12 13">
    <name type="scientific">Mycena indigotica</name>
    <dbReference type="NCBI Taxonomy" id="2126181"/>
    <lineage>
        <taxon>Eukaryota</taxon>
        <taxon>Fungi</taxon>
        <taxon>Dikarya</taxon>
        <taxon>Basidiomycota</taxon>
        <taxon>Agaricomycotina</taxon>
        <taxon>Agaricomycetes</taxon>
        <taxon>Agaricomycetidae</taxon>
        <taxon>Agaricales</taxon>
        <taxon>Marasmiineae</taxon>
        <taxon>Mycenaceae</taxon>
        <taxon>Mycena</taxon>
    </lineage>
</organism>
<dbReference type="EMBL" id="JACAZF010000007">
    <property type="protein sequence ID" value="KAF7299082.1"/>
    <property type="molecule type" value="Genomic_DNA"/>
</dbReference>
<feature type="compositionally biased region" description="Low complexity" evidence="10">
    <location>
        <begin position="201"/>
        <end position="212"/>
    </location>
</feature>
<dbReference type="OrthoDB" id="2392550at2759"/>
<feature type="compositionally biased region" description="Low complexity" evidence="10">
    <location>
        <begin position="290"/>
        <end position="308"/>
    </location>
</feature>
<comment type="similarity">
    <text evidence="3">Belongs to the borealin family.</text>
</comment>
<keyword evidence="9" id="KW-0137">Centromere</keyword>